<evidence type="ECO:0000313" key="2">
    <source>
        <dbReference type="EMBL" id="GAA3217083.1"/>
    </source>
</evidence>
<dbReference type="EMBL" id="BAAAUV010000009">
    <property type="protein sequence ID" value="GAA3217083.1"/>
    <property type="molecule type" value="Genomic_DNA"/>
</dbReference>
<organism evidence="2 3">
    <name type="scientific">Actinocorallia longicatena</name>
    <dbReference type="NCBI Taxonomy" id="111803"/>
    <lineage>
        <taxon>Bacteria</taxon>
        <taxon>Bacillati</taxon>
        <taxon>Actinomycetota</taxon>
        <taxon>Actinomycetes</taxon>
        <taxon>Streptosporangiales</taxon>
        <taxon>Thermomonosporaceae</taxon>
        <taxon>Actinocorallia</taxon>
    </lineage>
</organism>
<name>A0ABP6QBC2_9ACTN</name>
<feature type="region of interest" description="Disordered" evidence="1">
    <location>
        <begin position="24"/>
        <end position="67"/>
    </location>
</feature>
<proteinExistence type="predicted"/>
<accession>A0ABP6QBC2</accession>
<dbReference type="PROSITE" id="PS51257">
    <property type="entry name" value="PROKAR_LIPOPROTEIN"/>
    <property type="match status" value="1"/>
</dbReference>
<sequence length="164" mass="16907">MSRVLVLAVAATAGLSLLTGCTKGDSPQAAPVTAPPSATAGTDPTSAPSGQPTGAAPTTGPSTAPPVGAVVFKSAQDAVDHLLAAWKEGDRTAALQAAGPNTVTKVWALPKQAEKQIEACDKTDGALPWAYNCYWRYEGGSTHFYVNPYAATGYRVENFEQIAD</sequence>
<dbReference type="RefSeq" id="WP_344830254.1">
    <property type="nucleotide sequence ID" value="NZ_BAAAUV010000009.1"/>
</dbReference>
<evidence type="ECO:0000313" key="3">
    <source>
        <dbReference type="Proteomes" id="UP001501237"/>
    </source>
</evidence>
<gene>
    <name evidence="2" type="ORF">GCM10010468_39580</name>
</gene>
<feature type="compositionally biased region" description="Low complexity" evidence="1">
    <location>
        <begin position="24"/>
        <end position="66"/>
    </location>
</feature>
<protein>
    <recommendedName>
        <fullName evidence="4">Lipoprotein</fullName>
    </recommendedName>
</protein>
<dbReference type="Proteomes" id="UP001501237">
    <property type="component" value="Unassembled WGS sequence"/>
</dbReference>
<evidence type="ECO:0000256" key="1">
    <source>
        <dbReference type="SAM" id="MobiDB-lite"/>
    </source>
</evidence>
<comment type="caution">
    <text evidence="2">The sequence shown here is derived from an EMBL/GenBank/DDBJ whole genome shotgun (WGS) entry which is preliminary data.</text>
</comment>
<keyword evidence="3" id="KW-1185">Reference proteome</keyword>
<reference evidence="3" key="1">
    <citation type="journal article" date="2019" name="Int. J. Syst. Evol. Microbiol.">
        <title>The Global Catalogue of Microorganisms (GCM) 10K type strain sequencing project: providing services to taxonomists for standard genome sequencing and annotation.</title>
        <authorList>
            <consortium name="The Broad Institute Genomics Platform"/>
            <consortium name="The Broad Institute Genome Sequencing Center for Infectious Disease"/>
            <person name="Wu L."/>
            <person name="Ma J."/>
        </authorList>
    </citation>
    <scope>NUCLEOTIDE SEQUENCE [LARGE SCALE GENOMIC DNA]</scope>
    <source>
        <strain evidence="3">JCM 9377</strain>
    </source>
</reference>
<evidence type="ECO:0008006" key="4">
    <source>
        <dbReference type="Google" id="ProtNLM"/>
    </source>
</evidence>